<evidence type="ECO:0000256" key="9">
    <source>
        <dbReference type="PROSITE-ProRule" id="PRU00042"/>
    </source>
</evidence>
<evidence type="ECO:0000256" key="1">
    <source>
        <dbReference type="ARBA" id="ARBA00004123"/>
    </source>
</evidence>
<keyword evidence="7" id="KW-0804">Transcription</keyword>
<evidence type="ECO:0000256" key="4">
    <source>
        <dbReference type="ARBA" id="ARBA00022771"/>
    </source>
</evidence>
<dbReference type="InterPro" id="IPR012934">
    <property type="entry name" value="Znf_AD"/>
</dbReference>
<evidence type="ECO:0000256" key="2">
    <source>
        <dbReference type="ARBA" id="ARBA00022723"/>
    </source>
</evidence>
<dbReference type="EMBL" id="CVRI01000002">
    <property type="protein sequence ID" value="CRK86920.1"/>
    <property type="molecule type" value="Genomic_DNA"/>
</dbReference>
<keyword evidence="3" id="KW-0677">Repeat</keyword>
<evidence type="ECO:0000313" key="14">
    <source>
        <dbReference type="Proteomes" id="UP000183832"/>
    </source>
</evidence>
<dbReference type="Pfam" id="PF07776">
    <property type="entry name" value="zf-AD"/>
    <property type="match status" value="1"/>
</dbReference>
<feature type="domain" description="C2H2-type" evidence="11">
    <location>
        <begin position="461"/>
        <end position="488"/>
    </location>
</feature>
<dbReference type="FunFam" id="3.30.160.60:FF:000145">
    <property type="entry name" value="Zinc finger protein 574"/>
    <property type="match status" value="1"/>
</dbReference>
<keyword evidence="6" id="KW-0805">Transcription regulation</keyword>
<dbReference type="Pfam" id="PF00096">
    <property type="entry name" value="zf-C2H2"/>
    <property type="match status" value="4"/>
</dbReference>
<feature type="binding site" evidence="10">
    <location>
        <position position="34"/>
    </location>
    <ligand>
        <name>Zn(2+)</name>
        <dbReference type="ChEBI" id="CHEBI:29105"/>
    </ligand>
</feature>
<evidence type="ECO:0000256" key="10">
    <source>
        <dbReference type="PROSITE-ProRule" id="PRU01263"/>
    </source>
</evidence>
<dbReference type="InterPro" id="IPR050636">
    <property type="entry name" value="C2H2-ZF_domain-containing"/>
</dbReference>
<name>A0A1J1HFZ4_9DIPT</name>
<dbReference type="SMART" id="SM00355">
    <property type="entry name" value="ZnF_C2H2"/>
    <property type="match status" value="11"/>
</dbReference>
<feature type="domain" description="C2H2-type" evidence="11">
    <location>
        <begin position="370"/>
        <end position="397"/>
    </location>
</feature>
<dbReference type="PROSITE" id="PS50157">
    <property type="entry name" value="ZINC_FINGER_C2H2_2"/>
    <property type="match status" value="8"/>
</dbReference>
<evidence type="ECO:0000256" key="3">
    <source>
        <dbReference type="ARBA" id="ARBA00022737"/>
    </source>
</evidence>
<dbReference type="GO" id="GO:0008270">
    <property type="term" value="F:zinc ion binding"/>
    <property type="evidence" value="ECO:0007669"/>
    <property type="project" value="UniProtKB-UniRule"/>
</dbReference>
<dbReference type="SUPFAM" id="SSF57667">
    <property type="entry name" value="beta-beta-alpha zinc fingers"/>
    <property type="match status" value="6"/>
</dbReference>
<feature type="domain" description="C2H2-type" evidence="11">
    <location>
        <begin position="552"/>
        <end position="579"/>
    </location>
</feature>
<dbReference type="Gene3D" id="3.30.160.60">
    <property type="entry name" value="Classic Zinc Finger"/>
    <property type="match status" value="7"/>
</dbReference>
<dbReference type="AlphaFoldDB" id="A0A1J1HFZ4"/>
<dbReference type="InterPro" id="IPR013087">
    <property type="entry name" value="Znf_C2H2_type"/>
</dbReference>
<keyword evidence="2 10" id="KW-0479">Metal-binding</keyword>
<protein>
    <submittedName>
        <fullName evidence="13">CLUMA_CG000741, isoform A</fullName>
    </submittedName>
</protein>
<sequence>MPLKVLRKPDLNIKVVLNDIFSDFKNSNEKCRLCFKEVFDQNSRIYETTDRKDEINSILQVYLSLDERGSEFVCSECENKINNLHQFKRKIDENHENFEKFSSLKYDNVNNDNFIKTEPELSKYKESDFKNCNEECSLCFKDVFYQKSRIYLTDDIKDKIYSILQINFSVGGTGSEILCIKCENEINIFHRFKEMIHEKQKYFKMFSMKKDKANYYELTLALNEQLVKSEPELSICSESIFDEVKEDTSESEHENQNDSIEDHLLESNITERKVQASSGIAPCNVCGKQFKSRHYLKQHYIRVHMNLRPHQCDICGKRFPRRCDVATHIKTHRERKKKKYNCDRCERSFFIKGDLRKHELKFHKDDIKPHQCNICGRKFLARCRLDMHMDTHRENRTKDHHCDICKTYYFHKELLQTHISRYHEDKPLSCTSCGKGFKLEQKLKIHSCSNLKKSVQSTKKYECDICGRIIRTQKNFFYHMDTHRENRTKDHLCVICECSFFNSIGLRDHMLKHHEVKLFSCSLCRKTFKLKRNLESHICSYVQELNDSQQFTHCQVCGKIFKNAFRLKRHQRVHVNSKLYECDICGRKIQSRKTFFYHMEIHREKKQRKFFIRNLRFKIQNQIILKEFPLPQHVFK</sequence>
<evidence type="ECO:0000256" key="7">
    <source>
        <dbReference type="ARBA" id="ARBA00023163"/>
    </source>
</evidence>
<evidence type="ECO:0000259" key="12">
    <source>
        <dbReference type="PROSITE" id="PS51915"/>
    </source>
</evidence>
<reference evidence="13 14" key="1">
    <citation type="submission" date="2015-04" db="EMBL/GenBank/DDBJ databases">
        <authorList>
            <person name="Syromyatnikov M.Y."/>
            <person name="Popov V.N."/>
        </authorList>
    </citation>
    <scope>NUCLEOTIDE SEQUENCE [LARGE SCALE GENOMIC DNA]</scope>
</reference>
<evidence type="ECO:0000313" key="13">
    <source>
        <dbReference type="EMBL" id="CRK86920.1"/>
    </source>
</evidence>
<dbReference type="STRING" id="568069.A0A1J1HFZ4"/>
<dbReference type="PROSITE" id="PS51915">
    <property type="entry name" value="ZAD"/>
    <property type="match status" value="1"/>
</dbReference>
<comment type="subcellular location">
    <subcellularLocation>
        <location evidence="1">Nucleus</location>
    </subcellularLocation>
</comment>
<feature type="domain" description="C2H2-type" evidence="11">
    <location>
        <begin position="519"/>
        <end position="546"/>
    </location>
</feature>
<feature type="domain" description="C2H2-type" evidence="11">
    <location>
        <begin position="281"/>
        <end position="309"/>
    </location>
</feature>
<feature type="binding site" evidence="10">
    <location>
        <position position="74"/>
    </location>
    <ligand>
        <name>Zn(2+)</name>
        <dbReference type="ChEBI" id="CHEBI:29105"/>
    </ligand>
</feature>
<dbReference type="OrthoDB" id="8117402at2759"/>
<accession>A0A1J1HFZ4</accession>
<keyword evidence="5 10" id="KW-0862">Zinc</keyword>
<keyword evidence="14" id="KW-1185">Reference proteome</keyword>
<gene>
    <name evidence="13" type="ORF">CLUMA_CG000741</name>
</gene>
<organism evidence="13 14">
    <name type="scientific">Clunio marinus</name>
    <dbReference type="NCBI Taxonomy" id="568069"/>
    <lineage>
        <taxon>Eukaryota</taxon>
        <taxon>Metazoa</taxon>
        <taxon>Ecdysozoa</taxon>
        <taxon>Arthropoda</taxon>
        <taxon>Hexapoda</taxon>
        <taxon>Insecta</taxon>
        <taxon>Pterygota</taxon>
        <taxon>Neoptera</taxon>
        <taxon>Endopterygota</taxon>
        <taxon>Diptera</taxon>
        <taxon>Nematocera</taxon>
        <taxon>Chironomoidea</taxon>
        <taxon>Chironomidae</taxon>
        <taxon>Clunio</taxon>
    </lineage>
</organism>
<evidence type="ECO:0000256" key="5">
    <source>
        <dbReference type="ARBA" id="ARBA00022833"/>
    </source>
</evidence>
<evidence type="ECO:0000256" key="8">
    <source>
        <dbReference type="ARBA" id="ARBA00023242"/>
    </source>
</evidence>
<dbReference type="GO" id="GO:0005634">
    <property type="term" value="C:nucleus"/>
    <property type="evidence" value="ECO:0007669"/>
    <property type="project" value="UniProtKB-SubCell"/>
</dbReference>
<dbReference type="SUPFAM" id="SSF57716">
    <property type="entry name" value="Glucocorticoid receptor-like (DNA-binding domain)"/>
    <property type="match status" value="1"/>
</dbReference>
<feature type="domain" description="ZAD" evidence="12">
    <location>
        <begin position="29"/>
        <end position="101"/>
    </location>
</feature>
<keyword evidence="4 9" id="KW-0863">Zinc-finger</keyword>
<dbReference type="Proteomes" id="UP000183832">
    <property type="component" value="Unassembled WGS sequence"/>
</dbReference>
<dbReference type="PROSITE" id="PS00028">
    <property type="entry name" value="ZINC_FINGER_C2H2_1"/>
    <property type="match status" value="7"/>
</dbReference>
<proteinExistence type="predicted"/>
<feature type="domain" description="C2H2-type" evidence="11">
    <location>
        <begin position="340"/>
        <end position="368"/>
    </location>
</feature>
<dbReference type="SMART" id="SM00868">
    <property type="entry name" value="zf-AD"/>
    <property type="match status" value="2"/>
</dbReference>
<evidence type="ECO:0000256" key="6">
    <source>
        <dbReference type="ARBA" id="ARBA00023015"/>
    </source>
</evidence>
<dbReference type="PANTHER" id="PTHR47772:SF4">
    <property type="entry name" value="ZFP64 ZINC FINGER PROTEIN"/>
    <property type="match status" value="1"/>
</dbReference>
<feature type="binding site" evidence="10">
    <location>
        <position position="31"/>
    </location>
    <ligand>
        <name>Zn(2+)</name>
        <dbReference type="ChEBI" id="CHEBI:29105"/>
    </ligand>
</feature>
<dbReference type="InterPro" id="IPR036236">
    <property type="entry name" value="Znf_C2H2_sf"/>
</dbReference>
<evidence type="ECO:0000259" key="11">
    <source>
        <dbReference type="PROSITE" id="PS50157"/>
    </source>
</evidence>
<keyword evidence="8" id="KW-0539">Nucleus</keyword>
<dbReference type="Gene3D" id="3.40.1800.20">
    <property type="match status" value="2"/>
</dbReference>
<feature type="binding site" evidence="10">
    <location>
        <position position="77"/>
    </location>
    <ligand>
        <name>Zn(2+)</name>
        <dbReference type="ChEBI" id="CHEBI:29105"/>
    </ligand>
</feature>
<dbReference type="PANTHER" id="PTHR47772">
    <property type="entry name" value="ZINC FINGER PROTEIN 200"/>
    <property type="match status" value="1"/>
</dbReference>
<feature type="domain" description="C2H2-type" evidence="11">
    <location>
        <begin position="310"/>
        <end position="337"/>
    </location>
</feature>
<feature type="domain" description="C2H2-type" evidence="11">
    <location>
        <begin position="580"/>
        <end position="607"/>
    </location>
</feature>